<comment type="caution">
    <text evidence="1">The sequence shown here is derived from an EMBL/GenBank/DDBJ whole genome shotgun (WGS) entry which is preliminary data.</text>
</comment>
<gene>
    <name evidence="1" type="ORF">V6N11_036257</name>
</gene>
<protein>
    <submittedName>
        <fullName evidence="1">Uncharacterized protein</fullName>
    </submittedName>
</protein>
<dbReference type="Proteomes" id="UP001396334">
    <property type="component" value="Unassembled WGS sequence"/>
</dbReference>
<organism evidence="1 2">
    <name type="scientific">Hibiscus sabdariffa</name>
    <name type="common">roselle</name>
    <dbReference type="NCBI Taxonomy" id="183260"/>
    <lineage>
        <taxon>Eukaryota</taxon>
        <taxon>Viridiplantae</taxon>
        <taxon>Streptophyta</taxon>
        <taxon>Embryophyta</taxon>
        <taxon>Tracheophyta</taxon>
        <taxon>Spermatophyta</taxon>
        <taxon>Magnoliopsida</taxon>
        <taxon>eudicotyledons</taxon>
        <taxon>Gunneridae</taxon>
        <taxon>Pentapetalae</taxon>
        <taxon>rosids</taxon>
        <taxon>malvids</taxon>
        <taxon>Malvales</taxon>
        <taxon>Malvaceae</taxon>
        <taxon>Malvoideae</taxon>
        <taxon>Hibiscus</taxon>
    </lineage>
</organism>
<dbReference type="EMBL" id="JBBPBN010000024">
    <property type="protein sequence ID" value="KAK9009729.1"/>
    <property type="molecule type" value="Genomic_DNA"/>
</dbReference>
<accession>A0ABR2RAB7</accession>
<keyword evidence="2" id="KW-1185">Reference proteome</keyword>
<evidence type="ECO:0000313" key="2">
    <source>
        <dbReference type="Proteomes" id="UP001396334"/>
    </source>
</evidence>
<evidence type="ECO:0000313" key="1">
    <source>
        <dbReference type="EMBL" id="KAK9009729.1"/>
    </source>
</evidence>
<reference evidence="1 2" key="1">
    <citation type="journal article" date="2024" name="G3 (Bethesda)">
        <title>Genome assembly of Hibiscus sabdariffa L. provides insights into metabolisms of medicinal natural products.</title>
        <authorList>
            <person name="Kim T."/>
        </authorList>
    </citation>
    <scope>NUCLEOTIDE SEQUENCE [LARGE SCALE GENOMIC DNA]</scope>
    <source>
        <strain evidence="1">TK-2024</strain>
        <tissue evidence="1">Old leaves</tissue>
    </source>
</reference>
<sequence>MRGAVKWSDTASIPEELVRKNKQVKYKLHGLSFQQQSNLTDLLHCRRKGRKPKIMDAILSSRGEGRLSLCFTSRRPRPLFRAPELRKKQPMPFCQLASSTTPEPELKRDGASKAIHYSLRLQSIRVNK</sequence>
<proteinExistence type="predicted"/>
<name>A0ABR2RAB7_9ROSI</name>